<organism evidence="2 3">
    <name type="scientific">Mycena venus</name>
    <dbReference type="NCBI Taxonomy" id="2733690"/>
    <lineage>
        <taxon>Eukaryota</taxon>
        <taxon>Fungi</taxon>
        <taxon>Dikarya</taxon>
        <taxon>Basidiomycota</taxon>
        <taxon>Agaricomycotina</taxon>
        <taxon>Agaricomycetes</taxon>
        <taxon>Agaricomycetidae</taxon>
        <taxon>Agaricales</taxon>
        <taxon>Marasmiineae</taxon>
        <taxon>Mycenaceae</taxon>
        <taxon>Mycena</taxon>
    </lineage>
</organism>
<dbReference type="AlphaFoldDB" id="A0A8H6YYJ0"/>
<dbReference type="OrthoDB" id="3046000at2759"/>
<feature type="compositionally biased region" description="Basic residues" evidence="1">
    <location>
        <begin position="189"/>
        <end position="198"/>
    </location>
</feature>
<keyword evidence="3" id="KW-1185">Reference proteome</keyword>
<proteinExistence type="predicted"/>
<dbReference type="EMBL" id="JACAZI010000002">
    <property type="protein sequence ID" value="KAF7369390.1"/>
    <property type="molecule type" value="Genomic_DNA"/>
</dbReference>
<feature type="compositionally biased region" description="Acidic residues" evidence="1">
    <location>
        <begin position="203"/>
        <end position="224"/>
    </location>
</feature>
<feature type="region of interest" description="Disordered" evidence="1">
    <location>
        <begin position="179"/>
        <end position="225"/>
    </location>
</feature>
<protein>
    <submittedName>
        <fullName evidence="2">P-loop containing nucleoside triphosphate hydrolase protein</fullName>
    </submittedName>
</protein>
<keyword evidence="2" id="KW-0378">Hydrolase</keyword>
<dbReference type="GO" id="GO:0016787">
    <property type="term" value="F:hydrolase activity"/>
    <property type="evidence" value="ECO:0007669"/>
    <property type="project" value="UniProtKB-KW"/>
</dbReference>
<sequence>MDVAKAGFPMEKYCYIAFLNKHYRNPPLETTSLDCIEAKRLLPCSLCLSCTNKTLDFFAPETSLEFAAFTEPTPASSSPSTGLKKLKLTRKERDSARSHLMDFRNSLRRKEHNRGKFLEHPQTMFLSSSIQTVLLDKMLEITSLSHLQRLVQDWRHCEAHSTMLYDVVLKVQREIRGKRNEAREARNAATRRKRAGKRKAAELSEDTDEDFDNERDETDSDLDLPENIPLPAKTTHAQKPAHAASDACTRTALQTVTNTKRPCHAPPSLLTAAKTAEEYRPRYKPWIRR</sequence>
<dbReference type="Proteomes" id="UP000620124">
    <property type="component" value="Unassembled WGS sequence"/>
</dbReference>
<evidence type="ECO:0000313" key="2">
    <source>
        <dbReference type="EMBL" id="KAF7369390.1"/>
    </source>
</evidence>
<accession>A0A8H6YYJ0</accession>
<comment type="caution">
    <text evidence="2">The sequence shown here is derived from an EMBL/GenBank/DDBJ whole genome shotgun (WGS) entry which is preliminary data.</text>
</comment>
<evidence type="ECO:0000313" key="3">
    <source>
        <dbReference type="Proteomes" id="UP000620124"/>
    </source>
</evidence>
<name>A0A8H6YYJ0_9AGAR</name>
<reference evidence="2" key="1">
    <citation type="submission" date="2020-05" db="EMBL/GenBank/DDBJ databases">
        <title>Mycena genomes resolve the evolution of fungal bioluminescence.</title>
        <authorList>
            <person name="Tsai I.J."/>
        </authorList>
    </citation>
    <scope>NUCLEOTIDE SEQUENCE</scope>
    <source>
        <strain evidence="2">CCC161011</strain>
    </source>
</reference>
<gene>
    <name evidence="2" type="ORF">MVEN_00267900</name>
</gene>
<evidence type="ECO:0000256" key="1">
    <source>
        <dbReference type="SAM" id="MobiDB-lite"/>
    </source>
</evidence>